<sequence>MEFQDNNKSHEAEKPEEVKIKEYDKRRKNLGGMKTIPFILVTEVCDRFSTIGFHANMITYLTQQLNLPLGLISITTTALLKSLHPPPSIGLGGTRPCVMAYAADQLDMSNHVSSPEAGTFSIVTTVILGLARLAAVTIVVYIQDNVSWGWGLGIPTIAMAVAFMVFLSGSPLYKKVKPGGSPLVRVIQVIVAAIRKRKAVAPEDQASCTKTKSLMLLYLWLDKAAVEKYGEATDSSAPNLWKLATVPSIAASIHNRLAPWIVGCRIPSQIPPATFLHGMSEVFMAVGQLEFLYDQSPESMRSIALGLFWIASSVGDYLGTLMVSLIHEHTGHKNNWLPDRNLNKGKLDYYYWLVTGIQAVRVACKTVAAVHVTPEEERVLIRDIAITSESKSKEGDSFYLISSIRRDYVLLPKKVLEPVVFMVWRWSSIVTEVIKFKVLSSNRVCCRRLYPLRLQLLGLPRVIIGSKNLARRSLLSQALIKEFDQERVLSASKGASRGWQCRAMLKSKSDIPGSKSDISWVGELDKCNMGPSLPNIFLRGDYHQRDIIGKPLGMVIFCGTGFVVLVVYVRLWAPGRTAIAPRQFKMKLARFAPQFSGYNQRDSQVLKGNKLFTNGPVLLHFVWNMCSLYKLSDEEVADEYWASHIARNDSIYVESCVPGPIQVDFGLPSAIKSLFTFDPFMYLSLPLQFHHYTFYMTGRCRDLINALSCACSLKNSEELKLAEVMTLTVVTHVHKLMDVQFLGLTYLNMLFTDMCHNSSSDEACTNPVSDSMNKDSSGSRAVTLFKLPLQLVEERALRKVFCGEEPLVPEDMCQQEQHSTFNSMSYNALTNHYGGMGSGHYTAHIRVKTGDAISNGENSNTGHNNGLCGLGAKYNLKHAFSIVPNMWVKLIKDDPDTESALLTRQGAEGGQLNSFKWLITPPYPLNPLQSDILFEIPRLYSVFNTNTGHGGIEVHQVAKLTLNGRCPCWF</sequence>
<keyword evidence="2" id="KW-1185">Reference proteome</keyword>
<accession>A0ACC4ARX3</accession>
<proteinExistence type="predicted"/>
<name>A0ACC4ARX3_POPAL</name>
<dbReference type="Proteomes" id="UP000309997">
    <property type="component" value="Unassembled WGS sequence"/>
</dbReference>
<reference evidence="1 2" key="1">
    <citation type="journal article" date="2024" name="Plant Biotechnol. J.">
        <title>Genome and CRISPR/Cas9 system of a widespread forest tree (Populus alba) in the world.</title>
        <authorList>
            <person name="Liu Y.J."/>
            <person name="Jiang P.F."/>
            <person name="Han X.M."/>
            <person name="Li X.Y."/>
            <person name="Wang H.M."/>
            <person name="Wang Y.J."/>
            <person name="Wang X.X."/>
            <person name="Zeng Q.Y."/>
        </authorList>
    </citation>
    <scope>NUCLEOTIDE SEQUENCE [LARGE SCALE GENOMIC DNA]</scope>
    <source>
        <strain evidence="2">cv. PAL-ZL1</strain>
    </source>
</reference>
<evidence type="ECO:0000313" key="1">
    <source>
        <dbReference type="EMBL" id="KAL3568931.1"/>
    </source>
</evidence>
<organism evidence="1 2">
    <name type="scientific">Populus alba</name>
    <name type="common">White poplar</name>
    <dbReference type="NCBI Taxonomy" id="43335"/>
    <lineage>
        <taxon>Eukaryota</taxon>
        <taxon>Viridiplantae</taxon>
        <taxon>Streptophyta</taxon>
        <taxon>Embryophyta</taxon>
        <taxon>Tracheophyta</taxon>
        <taxon>Spermatophyta</taxon>
        <taxon>Magnoliopsida</taxon>
        <taxon>eudicotyledons</taxon>
        <taxon>Gunneridae</taxon>
        <taxon>Pentapetalae</taxon>
        <taxon>rosids</taxon>
        <taxon>fabids</taxon>
        <taxon>Malpighiales</taxon>
        <taxon>Salicaceae</taxon>
        <taxon>Saliceae</taxon>
        <taxon>Populus</taxon>
    </lineage>
</organism>
<gene>
    <name evidence="1" type="ORF">D5086_028821</name>
</gene>
<evidence type="ECO:0000313" key="2">
    <source>
        <dbReference type="Proteomes" id="UP000309997"/>
    </source>
</evidence>
<dbReference type="EMBL" id="RCHU02000016">
    <property type="protein sequence ID" value="KAL3568931.1"/>
    <property type="molecule type" value="Genomic_DNA"/>
</dbReference>
<protein>
    <submittedName>
        <fullName evidence="1">Uncharacterized protein</fullName>
    </submittedName>
</protein>
<comment type="caution">
    <text evidence="1">The sequence shown here is derived from an EMBL/GenBank/DDBJ whole genome shotgun (WGS) entry which is preliminary data.</text>
</comment>